<reference evidence="2" key="1">
    <citation type="journal article" date="2011" name="Plant Physiol.">
        <title>Comprehensive sequence analysis of 24,783 barley full-length cDNAs derived from 12 clone libraries.</title>
        <authorList>
            <person name="Matsumoto T."/>
            <person name="Tanaka T."/>
            <person name="Sakai H."/>
            <person name="Amano N."/>
            <person name="Kanamori H."/>
            <person name="Kurita K."/>
            <person name="Kikuta A."/>
            <person name="Kamiya K."/>
            <person name="Yamamoto M."/>
            <person name="Ikawa H."/>
            <person name="Fujii N."/>
            <person name="Hori K."/>
            <person name="Itoh T."/>
            <person name="Sato K."/>
        </authorList>
    </citation>
    <scope>NUCLEOTIDE SEQUENCE</scope>
    <source>
        <tissue evidence="2">Shoot</tissue>
    </source>
</reference>
<evidence type="ECO:0000256" key="1">
    <source>
        <dbReference type="SAM" id="MobiDB-lite"/>
    </source>
</evidence>
<feature type="region of interest" description="Disordered" evidence="1">
    <location>
        <begin position="116"/>
        <end position="157"/>
    </location>
</feature>
<dbReference type="AlphaFoldDB" id="F2CVR6"/>
<organism evidence="2">
    <name type="scientific">Hordeum vulgare subsp. vulgare</name>
    <name type="common">Domesticated barley</name>
    <dbReference type="NCBI Taxonomy" id="112509"/>
    <lineage>
        <taxon>Eukaryota</taxon>
        <taxon>Viridiplantae</taxon>
        <taxon>Streptophyta</taxon>
        <taxon>Embryophyta</taxon>
        <taxon>Tracheophyta</taxon>
        <taxon>Spermatophyta</taxon>
        <taxon>Magnoliopsida</taxon>
        <taxon>Liliopsida</taxon>
        <taxon>Poales</taxon>
        <taxon>Poaceae</taxon>
        <taxon>BOP clade</taxon>
        <taxon>Pooideae</taxon>
        <taxon>Triticodae</taxon>
        <taxon>Triticeae</taxon>
        <taxon>Hordeinae</taxon>
        <taxon>Hordeum</taxon>
    </lineage>
</organism>
<feature type="compositionally biased region" description="Gly residues" evidence="1">
    <location>
        <begin position="116"/>
        <end position="125"/>
    </location>
</feature>
<sequence length="174" mass="18702">MLTEGAAWTYSSEDDMEDGMEDVLGVVLVGRLVEAWAAARRRRRIEGEDSARGAQHLALTVRRPAMPLDWEYQLQIEHCPCGSESRRGKIRLVLAMVHHGERGGGKCEGSCGAGVGRSGSCGGERGISDAEASGGKRGISDAEASGGSPARQRSGAEERCVCREFVREVFKKIP</sequence>
<proteinExistence type="evidence at transcript level"/>
<evidence type="ECO:0000313" key="2">
    <source>
        <dbReference type="EMBL" id="BAJ86937.1"/>
    </source>
</evidence>
<dbReference type="EMBL" id="AK355719">
    <property type="protein sequence ID" value="BAJ86937.1"/>
    <property type="molecule type" value="mRNA"/>
</dbReference>
<name>F2CVR6_HORVV</name>
<protein>
    <submittedName>
        <fullName evidence="2">Predicted protein</fullName>
    </submittedName>
</protein>
<accession>F2CVR6</accession>